<dbReference type="Gene3D" id="3.30.40.10">
    <property type="entry name" value="Zinc/RING finger domain, C3HC4 (zinc finger)"/>
    <property type="match status" value="1"/>
</dbReference>
<dbReference type="Pfam" id="PF26200">
    <property type="entry name" value="Rcat_RNF216"/>
    <property type="match status" value="1"/>
</dbReference>
<evidence type="ECO:0000259" key="9">
    <source>
        <dbReference type="PROSITE" id="PS51873"/>
    </source>
</evidence>
<evidence type="ECO:0000256" key="3">
    <source>
        <dbReference type="ARBA" id="ARBA00022723"/>
    </source>
</evidence>
<keyword evidence="7" id="KW-0862">Zinc</keyword>
<evidence type="ECO:0000256" key="8">
    <source>
        <dbReference type="SAM" id="MobiDB-lite"/>
    </source>
</evidence>
<proteinExistence type="predicted"/>
<evidence type="ECO:0000256" key="5">
    <source>
        <dbReference type="ARBA" id="ARBA00022771"/>
    </source>
</evidence>
<dbReference type="InterPro" id="IPR047546">
    <property type="entry name" value="Rcat_RBR_RNF216"/>
</dbReference>
<keyword evidence="6" id="KW-0833">Ubl conjugation pathway</keyword>
<keyword evidence="3" id="KW-0479">Metal-binding</keyword>
<feature type="compositionally biased region" description="Pro residues" evidence="8">
    <location>
        <begin position="192"/>
        <end position="202"/>
    </location>
</feature>
<keyword evidence="2" id="KW-0808">Transferase</keyword>
<feature type="region of interest" description="Disordered" evidence="8">
    <location>
        <begin position="1"/>
        <end position="31"/>
    </location>
</feature>
<dbReference type="CDD" id="cd16630">
    <property type="entry name" value="RING-HC_RBR_RNF216"/>
    <property type="match status" value="1"/>
</dbReference>
<evidence type="ECO:0000313" key="11">
    <source>
        <dbReference type="Proteomes" id="UP001556367"/>
    </source>
</evidence>
<dbReference type="PANTHER" id="PTHR22770:SF47">
    <property type="entry name" value="E3 UBIQUITIN-PROTEIN LIGASE RNF216"/>
    <property type="match status" value="1"/>
</dbReference>
<keyword evidence="11" id="KW-1185">Reference proteome</keyword>
<dbReference type="SUPFAM" id="SSF57850">
    <property type="entry name" value="RING/U-box"/>
    <property type="match status" value="2"/>
</dbReference>
<keyword evidence="4" id="KW-0677">Repeat</keyword>
<name>A0ABR3JYN3_9AGAR</name>
<evidence type="ECO:0000256" key="7">
    <source>
        <dbReference type="ARBA" id="ARBA00022833"/>
    </source>
</evidence>
<dbReference type="InterPro" id="IPR051628">
    <property type="entry name" value="LUBAC_E3_Ligases"/>
</dbReference>
<evidence type="ECO:0000256" key="4">
    <source>
        <dbReference type="ARBA" id="ARBA00022737"/>
    </source>
</evidence>
<protein>
    <recommendedName>
        <fullName evidence="9">RING-type domain-containing protein</fullName>
    </recommendedName>
</protein>
<dbReference type="EMBL" id="JASNQZ010000002">
    <property type="protein sequence ID" value="KAL0960253.1"/>
    <property type="molecule type" value="Genomic_DNA"/>
</dbReference>
<dbReference type="Proteomes" id="UP001556367">
    <property type="component" value="Unassembled WGS sequence"/>
</dbReference>
<evidence type="ECO:0000256" key="2">
    <source>
        <dbReference type="ARBA" id="ARBA00022679"/>
    </source>
</evidence>
<feature type="region of interest" description="Disordered" evidence="8">
    <location>
        <begin position="178"/>
        <end position="204"/>
    </location>
</feature>
<accession>A0ABR3JYN3</accession>
<dbReference type="PROSITE" id="PS51873">
    <property type="entry name" value="TRIAD"/>
    <property type="match status" value="1"/>
</dbReference>
<dbReference type="Pfam" id="PF26191">
    <property type="entry name" value="RING-HC_RBR_RNF216"/>
    <property type="match status" value="1"/>
</dbReference>
<sequence>MADDVVLVSPVKRGAAASRSRKTPPVSKKTVARGLKPNSIFDFDPVIELSDSDSEDEIRAYHHAFSSKFKPPARRPGSQAQKKDDNKAPAVAGSSRTRHLLQPNVVIDNKAAMPAVARPPRQDPLFLPSDEENDPPAPTRDVRPQIRVQEAPPPVIDGNQGAEIHLDNYFIDARLNVPVNEHPSSPPRTRTPTPPAPEPPLDPADDYTAQVLEIIPDVTPEHVYQLIQTHLPTHGGGVVEQVLHVLFEDPHYPRVDKKGKRKADEPAPDDNRGHPKTRIDYASIDRLAPRGIVYDALALEQLQTDFPYVPKPHIRATLLRNKYFYAPTHLALAAEITRGTRLPYTRKKVPYRATGKGRALLDDAFEEERRWLLQRLAEGAPKPNEPVNDKMDVDEAAADGDGIECGCCFTDYPFDKMVQCPEGHLFCTECMTSYASNKLGSHDANIICMDQSGCKLPFPPSELKRFLSEKLLELYERVIQRKEIEAAGLDGLEECPFCEYKVVIENDTEKLFRCENQGCGAVTCRKCKKQDHLPKSCEEADKDKVLDAQHAIEEAMTAALMRNCPKCQKAFIKELGCNKMTCPNCSTMSCYICRQIIKGYDHFNQVCLLIRFGSCCTH</sequence>
<dbReference type="Gene3D" id="1.20.120.1750">
    <property type="match status" value="1"/>
</dbReference>
<dbReference type="CDD" id="cd20339">
    <property type="entry name" value="BRcat_RBR_RNF216"/>
    <property type="match status" value="1"/>
</dbReference>
<organism evidence="10 11">
    <name type="scientific">Hohenbuehelia grisea</name>
    <dbReference type="NCBI Taxonomy" id="104357"/>
    <lineage>
        <taxon>Eukaryota</taxon>
        <taxon>Fungi</taxon>
        <taxon>Dikarya</taxon>
        <taxon>Basidiomycota</taxon>
        <taxon>Agaricomycotina</taxon>
        <taxon>Agaricomycetes</taxon>
        <taxon>Agaricomycetidae</taxon>
        <taxon>Agaricales</taxon>
        <taxon>Pleurotineae</taxon>
        <taxon>Pleurotaceae</taxon>
        <taxon>Hohenbuehelia</taxon>
    </lineage>
</organism>
<comment type="caution">
    <text evidence="10">The sequence shown here is derived from an EMBL/GenBank/DDBJ whole genome shotgun (WGS) entry which is preliminary data.</text>
</comment>
<feature type="region of interest" description="Disordered" evidence="8">
    <location>
        <begin position="254"/>
        <end position="277"/>
    </location>
</feature>
<dbReference type="InterPro" id="IPR047544">
    <property type="entry name" value="RING-HC_RBR_RNF216"/>
</dbReference>
<evidence type="ECO:0000313" key="10">
    <source>
        <dbReference type="EMBL" id="KAL0960253.1"/>
    </source>
</evidence>
<dbReference type="SMART" id="SM00647">
    <property type="entry name" value="IBR"/>
    <property type="match status" value="2"/>
</dbReference>
<comment type="pathway">
    <text evidence="1">Protein modification; protein ubiquitination.</text>
</comment>
<dbReference type="InterPro" id="IPR013083">
    <property type="entry name" value="Znf_RING/FYVE/PHD"/>
</dbReference>
<evidence type="ECO:0000256" key="1">
    <source>
        <dbReference type="ARBA" id="ARBA00004906"/>
    </source>
</evidence>
<dbReference type="InterPro" id="IPR044066">
    <property type="entry name" value="TRIAD_supradom"/>
</dbReference>
<feature type="domain" description="RING-type" evidence="9">
    <location>
        <begin position="401"/>
        <end position="618"/>
    </location>
</feature>
<dbReference type="PANTHER" id="PTHR22770">
    <property type="entry name" value="UBIQUITIN CONJUGATING ENZYME 7 INTERACTING PROTEIN-RELATED"/>
    <property type="match status" value="1"/>
</dbReference>
<evidence type="ECO:0000256" key="6">
    <source>
        <dbReference type="ARBA" id="ARBA00022786"/>
    </source>
</evidence>
<gene>
    <name evidence="10" type="ORF">HGRIS_011885</name>
</gene>
<feature type="region of interest" description="Disordered" evidence="8">
    <location>
        <begin position="62"/>
        <end position="160"/>
    </location>
</feature>
<dbReference type="InterPro" id="IPR002867">
    <property type="entry name" value="IBR_dom"/>
</dbReference>
<keyword evidence="5" id="KW-0863">Zinc-finger</keyword>
<reference evidence="11" key="1">
    <citation type="submission" date="2024-06" db="EMBL/GenBank/DDBJ databases">
        <title>Multi-omics analyses provide insights into the biosynthesis of the anticancer antibiotic pleurotin in Hohenbuehelia grisea.</title>
        <authorList>
            <person name="Weaver J.A."/>
            <person name="Alberti F."/>
        </authorList>
    </citation>
    <scope>NUCLEOTIDE SEQUENCE [LARGE SCALE GENOMIC DNA]</scope>
    <source>
        <strain evidence="11">T-177</strain>
    </source>
</reference>
<dbReference type="InterPro" id="IPR047545">
    <property type="entry name" value="BRcat_RBR_RNF216"/>
</dbReference>
<dbReference type="CDD" id="cd20353">
    <property type="entry name" value="Rcat_RBR_RNF216"/>
    <property type="match status" value="1"/>
</dbReference>